<accession>A0AAV5A8D8</accession>
<feature type="region of interest" description="Disordered" evidence="3">
    <location>
        <begin position="1000"/>
        <end position="1028"/>
    </location>
</feature>
<dbReference type="GO" id="GO:0003729">
    <property type="term" value="F:mRNA binding"/>
    <property type="evidence" value="ECO:0007669"/>
    <property type="project" value="TreeGrafter"/>
</dbReference>
<dbReference type="Proteomes" id="UP001050691">
    <property type="component" value="Unassembled WGS sequence"/>
</dbReference>
<feature type="domain" description="K Homology" evidence="4">
    <location>
        <begin position="602"/>
        <end position="670"/>
    </location>
</feature>
<dbReference type="SMART" id="SM00322">
    <property type="entry name" value="KH"/>
    <property type="match status" value="4"/>
</dbReference>
<feature type="compositionally biased region" description="Low complexity" evidence="3">
    <location>
        <begin position="948"/>
        <end position="958"/>
    </location>
</feature>
<organism evidence="5 6">
    <name type="scientific">Clathrus columnatus</name>
    <dbReference type="NCBI Taxonomy" id="1419009"/>
    <lineage>
        <taxon>Eukaryota</taxon>
        <taxon>Fungi</taxon>
        <taxon>Dikarya</taxon>
        <taxon>Basidiomycota</taxon>
        <taxon>Agaricomycotina</taxon>
        <taxon>Agaricomycetes</taxon>
        <taxon>Phallomycetidae</taxon>
        <taxon>Phallales</taxon>
        <taxon>Clathraceae</taxon>
        <taxon>Clathrus</taxon>
    </lineage>
</organism>
<dbReference type="Pfam" id="PF00013">
    <property type="entry name" value="KH_1"/>
    <property type="match status" value="2"/>
</dbReference>
<proteinExistence type="predicted"/>
<dbReference type="Pfam" id="PF24563">
    <property type="entry name" value="KH_Mug60-KHD4"/>
    <property type="match status" value="1"/>
</dbReference>
<evidence type="ECO:0000259" key="4">
    <source>
        <dbReference type="SMART" id="SM00322"/>
    </source>
</evidence>
<feature type="domain" description="K Homology" evidence="4">
    <location>
        <begin position="446"/>
        <end position="518"/>
    </location>
</feature>
<dbReference type="InterPro" id="IPR004087">
    <property type="entry name" value="KH_dom"/>
</dbReference>
<evidence type="ECO:0000256" key="1">
    <source>
        <dbReference type="ARBA" id="ARBA00022737"/>
    </source>
</evidence>
<dbReference type="GO" id="GO:0005737">
    <property type="term" value="C:cytoplasm"/>
    <property type="evidence" value="ECO:0007669"/>
    <property type="project" value="TreeGrafter"/>
</dbReference>
<evidence type="ECO:0000256" key="3">
    <source>
        <dbReference type="SAM" id="MobiDB-lite"/>
    </source>
</evidence>
<name>A0AAV5A8D8_9AGAM</name>
<dbReference type="PANTHER" id="PTHR10627:SF76">
    <property type="entry name" value="KH DOMAIN-CONTAINING PROTEIN YLL032C"/>
    <property type="match status" value="1"/>
</dbReference>
<dbReference type="PROSITE" id="PS50084">
    <property type="entry name" value="KH_TYPE_1"/>
    <property type="match status" value="2"/>
</dbReference>
<feature type="domain" description="K Homology" evidence="4">
    <location>
        <begin position="519"/>
        <end position="597"/>
    </location>
</feature>
<keyword evidence="1" id="KW-0677">Repeat</keyword>
<evidence type="ECO:0000313" key="5">
    <source>
        <dbReference type="EMBL" id="GJJ08826.1"/>
    </source>
</evidence>
<feature type="domain" description="K Homology" evidence="4">
    <location>
        <begin position="211"/>
        <end position="300"/>
    </location>
</feature>
<reference evidence="5" key="1">
    <citation type="submission" date="2021-10" db="EMBL/GenBank/DDBJ databases">
        <title>De novo Genome Assembly of Clathrus columnatus (Basidiomycota, Fungi) Using Illumina and Nanopore Sequence Data.</title>
        <authorList>
            <person name="Ogiso-Tanaka E."/>
            <person name="Itagaki H."/>
            <person name="Hosoya T."/>
            <person name="Hosaka K."/>
        </authorList>
    </citation>
    <scope>NUCLEOTIDE SEQUENCE</scope>
    <source>
        <strain evidence="5">MO-923</strain>
    </source>
</reference>
<feature type="compositionally biased region" description="Basic and acidic residues" evidence="3">
    <location>
        <begin position="891"/>
        <end position="908"/>
    </location>
</feature>
<protein>
    <recommendedName>
        <fullName evidence="4">K Homology domain-containing protein</fullName>
    </recommendedName>
</protein>
<dbReference type="InterPro" id="IPR036612">
    <property type="entry name" value="KH_dom_type_1_sf"/>
</dbReference>
<evidence type="ECO:0000256" key="2">
    <source>
        <dbReference type="PROSITE-ProRule" id="PRU00117"/>
    </source>
</evidence>
<dbReference type="InterPro" id="IPR056553">
    <property type="entry name" value="KH_Mug60-KHD4"/>
</dbReference>
<gene>
    <name evidence="5" type="ORF">Clacol_003045</name>
</gene>
<keyword evidence="2" id="KW-0694">RNA-binding</keyword>
<keyword evidence="6" id="KW-1185">Reference proteome</keyword>
<dbReference type="AlphaFoldDB" id="A0AAV5A8D8"/>
<feature type="region of interest" description="Disordered" evidence="3">
    <location>
        <begin position="935"/>
        <end position="958"/>
    </location>
</feature>
<dbReference type="CDD" id="cd22453">
    <property type="entry name" value="KH-I_MUG60_like"/>
    <property type="match status" value="1"/>
</dbReference>
<feature type="compositionally biased region" description="Low complexity" evidence="3">
    <location>
        <begin position="1013"/>
        <end position="1028"/>
    </location>
</feature>
<dbReference type="PANTHER" id="PTHR10627">
    <property type="entry name" value="SCP160"/>
    <property type="match status" value="1"/>
</dbReference>
<dbReference type="Gene3D" id="3.30.1370.10">
    <property type="entry name" value="K Homology domain, type 1"/>
    <property type="match status" value="3"/>
</dbReference>
<dbReference type="InterPro" id="IPR004088">
    <property type="entry name" value="KH_dom_type_1"/>
</dbReference>
<comment type="caution">
    <text evidence="5">The sequence shown here is derived from an EMBL/GenBank/DDBJ whole genome shotgun (WGS) entry which is preliminary data.</text>
</comment>
<dbReference type="EMBL" id="BPWL01000003">
    <property type="protein sequence ID" value="GJJ08826.1"/>
    <property type="molecule type" value="Genomic_DNA"/>
</dbReference>
<sequence length="1082" mass="117717">MDVYSTSFSFPNFSFPSSDYHRDPYSFLQYPPLPPPNAALDQQIVGDIPQDAVHKLVAQAIATHSCVVTYSRSERGKGWNFYLSGTYQQVMAARGMIIREAPITTRIAVKVARSELLNAPSSSPSLKPEIRRRLDEIAAQLHVHISVVNTASTPQSVLRQTNGFSTNGSSMHGSFLGLETERVCELVIFGTPDTVDVARVRLLVMLDEMSGLHAEAVEIDHKLHPIIAGRKRQVIQGIQEETATNIYLPAPLQCLAGPPCPPLESPSGSGTTRLHSNIIWITGEFFNVQRARDTLVQLSLQKAKAVISREAPLVPRKLDWMITERLDDLKTYMRDNGTYINCPPVGSQTSLITVFGENRIHIQRTLRSIMQLACGFYSASFWLLPIHYNVLMPTTINPQHMPVILKRVSMTSGSEIVFKGNCFEMHGLDTQVRAAASMVLELDIIKDFNHEMRFQTELANEHRDFISGKKNGKINKIMQITNVKIKFETFNDFNFLIDLSGTDSAALAGLTMLQEELPAEISFHVPEAYHKRIIGVGGRSIQRIMKKYGVYVKFSNAEEFAALGGYADNEDNVVARTPAKNAINLENLKQSVLELVNPKDKDFIHETVSIPRKYHRTLIGEKSIFIHDIENKTNSRICFPDKEAASDIVDIYGPENQVHIATAMLLDHVLFEADMPVPPTPELGRLVPTQEFKAFIEQVKAELEVDIIAPTESMIPTSGAGSNGTSNGVGSSMIGAEPLFFRMHCQRSNSDSVATAREMLEGFLLKNNVQVYSHVTSTGHRRSDSFADAFPHFNSKLLATTTAGGGGGVPDSPDYVRNVDLAGSPDQRRVRLATSSPDVKALFHHHSPSYVYKLPEHEEQDEMRGYGGEYWPSLGPPPLRTGGIPVHRSRHREDPVKRGSDSLLDAKIKEQLTKPRSLTNRAQSLDLTLSLSRISEQASRLPPPPSPTGSTATSSPTSVTAPLFPSVYAPPNSASLGGAGNFGGGVPGVMGSINVGGSAVSTPGSGGGGSTGVIGSHRQQSSLSSLQISTLPPQSSITSAPSVASSISAAAAAAAVTAAAVASTQNQTAADEVARVISNLRL</sequence>
<evidence type="ECO:0000313" key="6">
    <source>
        <dbReference type="Proteomes" id="UP001050691"/>
    </source>
</evidence>
<feature type="region of interest" description="Disordered" evidence="3">
    <location>
        <begin position="874"/>
        <end position="908"/>
    </location>
</feature>
<dbReference type="SUPFAM" id="SSF54791">
    <property type="entry name" value="Eukaryotic type KH-domain (KH-domain type I)"/>
    <property type="match status" value="4"/>
</dbReference>